<reference evidence="2 3" key="1">
    <citation type="journal article" date="2021" name="bioRxiv">
        <title>Chromosome-scale and haplotype-resolved genome assembly of a tetraploid potato cultivar.</title>
        <authorList>
            <person name="Sun H."/>
            <person name="Jiao W.-B."/>
            <person name="Krause K."/>
            <person name="Campoy J.A."/>
            <person name="Goel M."/>
            <person name="Folz-Donahue K."/>
            <person name="Kukat C."/>
            <person name="Huettel B."/>
            <person name="Schneeberger K."/>
        </authorList>
    </citation>
    <scope>NUCLEOTIDE SEQUENCE [LARGE SCALE GENOMIC DNA]</scope>
    <source>
        <strain evidence="2">SolTubOtavaFocal</strain>
        <tissue evidence="2">Leaves</tissue>
    </source>
</reference>
<organism evidence="2 3">
    <name type="scientific">Solanum tuberosum</name>
    <name type="common">Potato</name>
    <dbReference type="NCBI Taxonomy" id="4113"/>
    <lineage>
        <taxon>Eukaryota</taxon>
        <taxon>Viridiplantae</taxon>
        <taxon>Streptophyta</taxon>
        <taxon>Embryophyta</taxon>
        <taxon>Tracheophyta</taxon>
        <taxon>Spermatophyta</taxon>
        <taxon>Magnoliopsida</taxon>
        <taxon>eudicotyledons</taxon>
        <taxon>Gunneridae</taxon>
        <taxon>Pentapetalae</taxon>
        <taxon>asterids</taxon>
        <taxon>lamiids</taxon>
        <taxon>Solanales</taxon>
        <taxon>Solanaceae</taxon>
        <taxon>Solanoideae</taxon>
        <taxon>Solaneae</taxon>
        <taxon>Solanum</taxon>
    </lineage>
</organism>
<proteinExistence type="predicted"/>
<evidence type="ECO:0000313" key="2">
    <source>
        <dbReference type="EMBL" id="KAH0741065.1"/>
    </source>
</evidence>
<gene>
    <name evidence="2" type="ORF">KY290_034108</name>
</gene>
<feature type="region of interest" description="Disordered" evidence="1">
    <location>
        <begin position="1"/>
        <end position="22"/>
    </location>
</feature>
<evidence type="ECO:0000313" key="3">
    <source>
        <dbReference type="Proteomes" id="UP000826656"/>
    </source>
</evidence>
<sequence length="331" mass="38430">MSQFNHRQHLHFHQRRTSRLPNQNKFHSFHHHMAMNNANNPQSPPFPPPQPLYQPNYPNDPQQLNLMTKVPNYTPRHLAFQHLTNPPTPFDTNYVTQNTHLSQNDLTPIPIVIGERLTNSLIRLAATQLELIQELTTLERYYILHQPTPLSNPNMQHLLLIHQLNSSVNYSLRQILNMEGANLPNEVTTIYEEDDQMRDQVVPQIHMRELSPSTQYNDPNQMREEEPNILNIPLQTLYLRNSLTIDMHQNTERNILIKVPKEILKTTMNIRFYNTSTPPKYVVLTIPTLKGKQPIEGIFSEKNQTNVNLEMSLVLGGSSTPLEELSMKILL</sequence>
<evidence type="ECO:0008006" key="4">
    <source>
        <dbReference type="Google" id="ProtNLM"/>
    </source>
</evidence>
<dbReference type="EMBL" id="JAIVGD010000026">
    <property type="protein sequence ID" value="KAH0741065.1"/>
    <property type="molecule type" value="Genomic_DNA"/>
</dbReference>
<name>A0ABQ7U5Z1_SOLTU</name>
<evidence type="ECO:0000256" key="1">
    <source>
        <dbReference type="SAM" id="MobiDB-lite"/>
    </source>
</evidence>
<comment type="caution">
    <text evidence="2">The sequence shown here is derived from an EMBL/GenBank/DDBJ whole genome shotgun (WGS) entry which is preliminary data.</text>
</comment>
<accession>A0ABQ7U5Z1</accession>
<dbReference type="Proteomes" id="UP000826656">
    <property type="component" value="Unassembled WGS sequence"/>
</dbReference>
<keyword evidence="3" id="KW-1185">Reference proteome</keyword>
<feature type="compositionally biased region" description="Basic residues" evidence="1">
    <location>
        <begin position="1"/>
        <end position="18"/>
    </location>
</feature>
<protein>
    <recommendedName>
        <fullName evidence="4">Major sperm protein</fullName>
    </recommendedName>
</protein>